<gene>
    <name evidence="2" type="ORF">PZE19_24810</name>
</gene>
<dbReference type="SUPFAM" id="SSF48371">
    <property type="entry name" value="ARM repeat"/>
    <property type="match status" value="1"/>
</dbReference>
<evidence type="ECO:0000313" key="3">
    <source>
        <dbReference type="Proteomes" id="UP001216907"/>
    </source>
</evidence>
<keyword evidence="3" id="KW-1185">Reference proteome</keyword>
<name>A0ABT6FHF6_9BACT</name>
<accession>A0ABT6FHF6</accession>
<dbReference type="Gene3D" id="1.25.10.10">
    <property type="entry name" value="Leucine-rich Repeat Variant"/>
    <property type="match status" value="1"/>
</dbReference>
<feature type="region of interest" description="Disordered" evidence="1">
    <location>
        <begin position="290"/>
        <end position="359"/>
    </location>
</feature>
<organism evidence="2 3">
    <name type="scientific">Paludisphaera mucosa</name>
    <dbReference type="NCBI Taxonomy" id="3030827"/>
    <lineage>
        <taxon>Bacteria</taxon>
        <taxon>Pseudomonadati</taxon>
        <taxon>Planctomycetota</taxon>
        <taxon>Planctomycetia</taxon>
        <taxon>Isosphaerales</taxon>
        <taxon>Isosphaeraceae</taxon>
        <taxon>Paludisphaera</taxon>
    </lineage>
</organism>
<reference evidence="2 3" key="1">
    <citation type="submission" date="2023-03" db="EMBL/GenBank/DDBJ databases">
        <title>Paludisphaera mucosa sp. nov. a novel planctomycete from northern fen.</title>
        <authorList>
            <person name="Ivanova A."/>
        </authorList>
    </citation>
    <scope>NUCLEOTIDE SEQUENCE [LARGE SCALE GENOMIC DNA]</scope>
    <source>
        <strain evidence="2 3">Pla2</strain>
    </source>
</reference>
<dbReference type="PANTHER" id="PTHR12697:SF5">
    <property type="entry name" value="DEOXYHYPUSINE HYDROXYLASE"/>
    <property type="match status" value="1"/>
</dbReference>
<comment type="caution">
    <text evidence="2">The sequence shown here is derived from an EMBL/GenBank/DDBJ whole genome shotgun (WGS) entry which is preliminary data.</text>
</comment>
<dbReference type="RefSeq" id="WP_277863292.1">
    <property type="nucleotide sequence ID" value="NZ_JARRAG010000002.1"/>
</dbReference>
<feature type="compositionally biased region" description="Pro residues" evidence="1">
    <location>
        <begin position="349"/>
        <end position="359"/>
    </location>
</feature>
<dbReference type="Proteomes" id="UP001216907">
    <property type="component" value="Unassembled WGS sequence"/>
</dbReference>
<protein>
    <submittedName>
        <fullName evidence="2">HEAT repeat domain-containing protein</fullName>
    </submittedName>
</protein>
<proteinExistence type="predicted"/>
<dbReference type="InterPro" id="IPR011989">
    <property type="entry name" value="ARM-like"/>
</dbReference>
<sequence length="359" mass="36780">MNRWLNLVMCGCIGWGVLGEEAANGQAVSRERDVSITGPGGRTIERRTSVERSPGHVDRQLQISRPGGTLERSVHASAGPAFRGGPGFRPGPGPRFGPPPPWYGPPRSGPGVWPAVSFGLGALTGAAIAAPIARATAPSVVVVDQPAFVAAPAVIAAPPTVVVEQPAVIDPLDPVALAAQRLQSVHGGTRREGAQSLGLLGDPRGVPPLVDALKNDWNTSVRVAAAESLGQIGGPEAEAVLGRCVVYEKKDSVRDAAAQALQVARARDAAIAASAPPVATETVIESRVEPLPRTASAAPRRVVPKPPAPAPARPSAWRPKVQAETPSQAIPLEGPDDQDSAAPAAGDRVPPPPPSPVPG</sequence>
<evidence type="ECO:0000313" key="2">
    <source>
        <dbReference type="EMBL" id="MDG3007002.1"/>
    </source>
</evidence>
<dbReference type="SMART" id="SM00567">
    <property type="entry name" value="EZ_HEAT"/>
    <property type="match status" value="2"/>
</dbReference>
<dbReference type="Pfam" id="PF13646">
    <property type="entry name" value="HEAT_2"/>
    <property type="match status" value="1"/>
</dbReference>
<dbReference type="EMBL" id="JARRAG010000002">
    <property type="protein sequence ID" value="MDG3007002.1"/>
    <property type="molecule type" value="Genomic_DNA"/>
</dbReference>
<evidence type="ECO:0000256" key="1">
    <source>
        <dbReference type="SAM" id="MobiDB-lite"/>
    </source>
</evidence>
<dbReference type="InterPro" id="IPR016024">
    <property type="entry name" value="ARM-type_fold"/>
</dbReference>
<dbReference type="InterPro" id="IPR004155">
    <property type="entry name" value="PBS_lyase_HEAT"/>
</dbReference>
<dbReference type="PANTHER" id="PTHR12697">
    <property type="entry name" value="PBS LYASE HEAT-LIKE PROTEIN"/>
    <property type="match status" value="1"/>
</dbReference>